<dbReference type="Proteomes" id="UP000658278">
    <property type="component" value="Unassembled WGS sequence"/>
</dbReference>
<gene>
    <name evidence="1" type="ORF">JIN81_15170</name>
</gene>
<proteinExistence type="predicted"/>
<dbReference type="RefSeq" id="WP_200281697.1">
    <property type="nucleotide sequence ID" value="NZ_JAENII010000013.1"/>
</dbReference>
<dbReference type="EMBL" id="JAENII010000013">
    <property type="protein sequence ID" value="MBK1828374.1"/>
    <property type="molecule type" value="Genomic_DNA"/>
</dbReference>
<protein>
    <submittedName>
        <fullName evidence="1">DUF4230 domain-containing protein</fullName>
    </submittedName>
</protein>
<dbReference type="Pfam" id="PF14014">
    <property type="entry name" value="DUF4230"/>
    <property type="match status" value="1"/>
</dbReference>
<dbReference type="AlphaFoldDB" id="A0A934RAZ7"/>
<accession>A0A934RAZ7</accession>
<comment type="caution">
    <text evidence="1">The sequence shown here is derived from an EMBL/GenBank/DDBJ whole genome shotgun (WGS) entry which is preliminary data.</text>
</comment>
<keyword evidence="2" id="KW-1185">Reference proteome</keyword>
<sequence>MSNHPELWKTLRWIALLAAMLLLALMGVRFMDRSVKGTSDGIDKVLSALTNADTRITEGRAEIVSQTDISELALLELRMSATRRFENDSYVLKYLPTGTKHLIAQGHYRITAGYKLEPGVSLRVENGTPIASFPEPEILGVELIDFEILSEKDGWANNITPADRATLLRELRQQMRIEAEKSGVLDLVETTLATRMRDLLAAQSVKIERTDSESP</sequence>
<evidence type="ECO:0000313" key="2">
    <source>
        <dbReference type="Proteomes" id="UP000658278"/>
    </source>
</evidence>
<reference evidence="1" key="1">
    <citation type="submission" date="2021-01" db="EMBL/GenBank/DDBJ databases">
        <title>Modified the classification status of verrucomicrobia.</title>
        <authorList>
            <person name="Feng X."/>
        </authorList>
    </citation>
    <scope>NUCLEOTIDE SEQUENCE</scope>
    <source>
        <strain evidence="1">KCTC 22201</strain>
    </source>
</reference>
<name>A0A934RAZ7_9BACT</name>
<organism evidence="1 2">
    <name type="scientific">Haloferula rosea</name>
    <dbReference type="NCBI Taxonomy" id="490093"/>
    <lineage>
        <taxon>Bacteria</taxon>
        <taxon>Pseudomonadati</taxon>
        <taxon>Verrucomicrobiota</taxon>
        <taxon>Verrucomicrobiia</taxon>
        <taxon>Verrucomicrobiales</taxon>
        <taxon>Verrucomicrobiaceae</taxon>
        <taxon>Haloferula</taxon>
    </lineage>
</organism>
<evidence type="ECO:0000313" key="1">
    <source>
        <dbReference type="EMBL" id="MBK1828374.1"/>
    </source>
</evidence>
<dbReference type="InterPro" id="IPR025324">
    <property type="entry name" value="DUF4230"/>
</dbReference>